<gene>
    <name evidence="12" type="ORF">SAMN04489760_12631</name>
</gene>
<evidence type="ECO:0000259" key="11">
    <source>
        <dbReference type="PROSITE" id="PS51278"/>
    </source>
</evidence>
<keyword evidence="9" id="KW-0460">Magnesium</keyword>
<dbReference type="Pfam" id="PF13537">
    <property type="entry name" value="GATase_7"/>
    <property type="match status" value="1"/>
</dbReference>
<feature type="domain" description="Glutamine amidotransferase type-2" evidence="11">
    <location>
        <begin position="2"/>
        <end position="219"/>
    </location>
</feature>
<dbReference type="EC" id="2.4.2.14" evidence="3 8"/>
<keyword evidence="13" id="KW-1185">Reference proteome</keyword>
<evidence type="ECO:0000256" key="10">
    <source>
        <dbReference type="PIRSR" id="PIRSR000485-3"/>
    </source>
</evidence>
<name>A0A1H7ZQZ2_9BACT</name>
<organism evidence="12 13">
    <name type="scientific">Syntrophus gentianae</name>
    <dbReference type="NCBI Taxonomy" id="43775"/>
    <lineage>
        <taxon>Bacteria</taxon>
        <taxon>Pseudomonadati</taxon>
        <taxon>Thermodesulfobacteriota</taxon>
        <taxon>Syntrophia</taxon>
        <taxon>Syntrophales</taxon>
        <taxon>Syntrophaceae</taxon>
        <taxon>Syntrophus</taxon>
    </lineage>
</organism>
<comment type="similarity">
    <text evidence="2 8">In the C-terminal section; belongs to the purine/pyrimidine phosphoribosyltransferase family.</text>
</comment>
<dbReference type="CDD" id="cd06223">
    <property type="entry name" value="PRTases_typeI"/>
    <property type="match status" value="1"/>
</dbReference>
<dbReference type="PROSITE" id="PS51278">
    <property type="entry name" value="GATASE_TYPE_2"/>
    <property type="match status" value="1"/>
</dbReference>
<reference evidence="12 13" key="1">
    <citation type="submission" date="2016-10" db="EMBL/GenBank/DDBJ databases">
        <authorList>
            <person name="de Groot N.N."/>
        </authorList>
    </citation>
    <scope>NUCLEOTIDE SEQUENCE [LARGE SCALE GENOMIC DNA]</scope>
    <source>
        <strain evidence="12 13">DSM 8423</strain>
    </source>
</reference>
<dbReference type="InterPro" id="IPR029055">
    <property type="entry name" value="Ntn_hydrolases_N"/>
</dbReference>
<feature type="binding site" evidence="9">
    <location>
        <position position="281"/>
    </location>
    <ligand>
        <name>Mg(2+)</name>
        <dbReference type="ChEBI" id="CHEBI:18420"/>
    </ligand>
</feature>
<feature type="binding site" evidence="10">
    <location>
        <position position="458"/>
    </location>
    <ligand>
        <name>[4Fe-4S] cluster</name>
        <dbReference type="ChEBI" id="CHEBI:49883"/>
    </ligand>
</feature>
<evidence type="ECO:0000256" key="8">
    <source>
        <dbReference type="PIRNR" id="PIRNR000485"/>
    </source>
</evidence>
<dbReference type="EMBL" id="FOBS01000026">
    <property type="protein sequence ID" value="SEM61062.1"/>
    <property type="molecule type" value="Genomic_DNA"/>
</dbReference>
<feature type="binding site" evidence="9">
    <location>
        <position position="344"/>
    </location>
    <ligand>
        <name>Mg(2+)</name>
        <dbReference type="ChEBI" id="CHEBI:18420"/>
    </ligand>
</feature>
<dbReference type="InterPro" id="IPR000836">
    <property type="entry name" value="PRTase_dom"/>
</dbReference>
<keyword evidence="7" id="KW-0315">Glutamine amidotransferase</keyword>
<keyword evidence="5 8" id="KW-0808">Transferase</keyword>
<evidence type="ECO:0000256" key="3">
    <source>
        <dbReference type="ARBA" id="ARBA00011941"/>
    </source>
</evidence>
<evidence type="ECO:0000313" key="13">
    <source>
        <dbReference type="Proteomes" id="UP000198744"/>
    </source>
</evidence>
<keyword evidence="6 8" id="KW-0658">Purine biosynthesis</keyword>
<protein>
    <recommendedName>
        <fullName evidence="3 8">Amidophosphoribosyltransferase</fullName>
        <shortName evidence="8">ATase</shortName>
        <ecNumber evidence="3 8">2.4.2.14</ecNumber>
    </recommendedName>
    <alternativeName>
        <fullName evidence="8">Glutamine phosphoribosylpyrophosphate amidotransferase</fullName>
    </alternativeName>
</protein>
<evidence type="ECO:0000256" key="9">
    <source>
        <dbReference type="PIRSR" id="PIRSR000485-2"/>
    </source>
</evidence>
<dbReference type="Gene3D" id="3.40.50.2020">
    <property type="match status" value="1"/>
</dbReference>
<feature type="binding site" evidence="10">
    <location>
        <position position="234"/>
    </location>
    <ligand>
        <name>[4Fe-4S] cluster</name>
        <dbReference type="ChEBI" id="CHEBI:49883"/>
    </ligand>
</feature>
<dbReference type="InterPro" id="IPR017932">
    <property type="entry name" value="GATase_2_dom"/>
</dbReference>
<evidence type="ECO:0000313" key="12">
    <source>
        <dbReference type="EMBL" id="SEM61062.1"/>
    </source>
</evidence>
<feature type="binding site" evidence="10">
    <location>
        <position position="461"/>
    </location>
    <ligand>
        <name>[4Fe-4S] cluster</name>
        <dbReference type="ChEBI" id="CHEBI:49883"/>
    </ligand>
</feature>
<evidence type="ECO:0000256" key="2">
    <source>
        <dbReference type="ARBA" id="ARBA00010138"/>
    </source>
</evidence>
<dbReference type="SUPFAM" id="SSF56235">
    <property type="entry name" value="N-terminal nucleophile aminohydrolases (Ntn hydrolases)"/>
    <property type="match status" value="1"/>
</dbReference>
<evidence type="ECO:0000256" key="7">
    <source>
        <dbReference type="ARBA" id="ARBA00022962"/>
    </source>
</evidence>
<feature type="binding site" evidence="10">
    <location>
        <position position="382"/>
    </location>
    <ligand>
        <name>[4Fe-4S] cluster</name>
        <dbReference type="ChEBI" id="CHEBI:49883"/>
    </ligand>
</feature>
<dbReference type="STRING" id="43775.SAMN04489760_12631"/>
<dbReference type="UniPathway" id="UPA00074">
    <property type="reaction ID" value="UER00124"/>
</dbReference>
<dbReference type="GO" id="GO:0006189">
    <property type="term" value="P:'de novo' IMP biosynthetic process"/>
    <property type="evidence" value="ECO:0007669"/>
    <property type="project" value="UniProtKB-UniPathway"/>
</dbReference>
<comment type="catalytic activity">
    <reaction evidence="8">
        <text>5-phospho-beta-D-ribosylamine + L-glutamate + diphosphate = 5-phospho-alpha-D-ribose 1-diphosphate + L-glutamine + H2O</text>
        <dbReference type="Rhea" id="RHEA:14905"/>
        <dbReference type="ChEBI" id="CHEBI:15377"/>
        <dbReference type="ChEBI" id="CHEBI:29985"/>
        <dbReference type="ChEBI" id="CHEBI:33019"/>
        <dbReference type="ChEBI" id="CHEBI:58017"/>
        <dbReference type="ChEBI" id="CHEBI:58359"/>
        <dbReference type="ChEBI" id="CHEBI:58681"/>
        <dbReference type="EC" id="2.4.2.14"/>
    </reaction>
</comment>
<dbReference type="SUPFAM" id="SSF53271">
    <property type="entry name" value="PRTase-like"/>
    <property type="match status" value="1"/>
</dbReference>
<feature type="binding site" evidence="9">
    <location>
        <position position="345"/>
    </location>
    <ligand>
        <name>Mg(2+)</name>
        <dbReference type="ChEBI" id="CHEBI:18420"/>
    </ligand>
</feature>
<dbReference type="GO" id="GO:0051536">
    <property type="term" value="F:iron-sulfur cluster binding"/>
    <property type="evidence" value="ECO:0007669"/>
    <property type="project" value="UniProtKB-KW"/>
</dbReference>
<keyword evidence="10" id="KW-0408">Iron</keyword>
<proteinExistence type="inferred from homology"/>
<comment type="cofactor">
    <cofactor evidence="10">
        <name>[4Fe-4S] cluster</name>
        <dbReference type="ChEBI" id="CHEBI:49883"/>
    </cofactor>
    <text evidence="10">Binds 1 [4Fe-4S] cluster per subunit.</text>
</comment>
<comment type="pathway">
    <text evidence="1 8">Purine metabolism; IMP biosynthesis via de novo pathway; N(1)-(5-phospho-D-ribosyl)glycinamide from 5-phospho-alpha-D-ribose 1-diphosphate: step 1/2.</text>
</comment>
<keyword evidence="9" id="KW-0479">Metal-binding</keyword>
<dbReference type="AlphaFoldDB" id="A0A1H7ZQZ2"/>
<dbReference type="PANTHER" id="PTHR11907">
    <property type="entry name" value="AMIDOPHOSPHORIBOSYLTRANSFERASE"/>
    <property type="match status" value="1"/>
</dbReference>
<sequence>MGGLFGVVSKENCMKSLFYGTDYHSHLGTENGGLAVFGENNFRKAIHSISQAQFKSKFVDYYRQMKGNAGIGAIDDDSPQPLIIRSKFGTFSIAATGLVTNRDRLASDLLQEGTSFSEIKDGAVNTVELVAKLISRGTSLVEGIVRMQEAIEGSICVLILTDEGLYAARDKYGRFPLALGRERTGAGYAVATESSSFPNLNYELVKFLGPGEIVQLTADGYHILRPENKERKVCAFLWIYTGYPSSCYEGISVENTRERCGRAIARQDNVTADLVCGIPDSGVGHALGYAAESRIPYRRPLVKYTPGYGRSYTPPSQDIRDLVATMKLSAVHDVINNNRMIVCDDSIVRGTQLKNYTIKKLWENGAREIHIRAACPPLMFTCLYGSSTRSSSELAARRAISAIEGKEPTDITPYLDCRSEEYSRMVEWIRQDLNVTTLKYLNIEAMIEAIGLPADHLCLHCWRGGSLL</sequence>
<dbReference type="GO" id="GO:0009113">
    <property type="term" value="P:purine nucleobase biosynthetic process"/>
    <property type="evidence" value="ECO:0007669"/>
    <property type="project" value="InterPro"/>
</dbReference>
<evidence type="ECO:0000256" key="5">
    <source>
        <dbReference type="ARBA" id="ARBA00022679"/>
    </source>
</evidence>
<evidence type="ECO:0000256" key="4">
    <source>
        <dbReference type="ARBA" id="ARBA00022676"/>
    </source>
</evidence>
<comment type="cofactor">
    <cofactor evidence="9">
        <name>Mg(2+)</name>
        <dbReference type="ChEBI" id="CHEBI:18420"/>
    </cofactor>
    <text evidence="9">Binds 1 Mg(2+) ion per subunit.</text>
</comment>
<dbReference type="GO" id="GO:0004044">
    <property type="term" value="F:amidophosphoribosyltransferase activity"/>
    <property type="evidence" value="ECO:0007669"/>
    <property type="project" value="UniProtKB-EC"/>
</dbReference>
<keyword evidence="4 8" id="KW-0328">Glycosyltransferase</keyword>
<dbReference type="InterPro" id="IPR005854">
    <property type="entry name" value="PurF"/>
</dbReference>
<evidence type="ECO:0000256" key="1">
    <source>
        <dbReference type="ARBA" id="ARBA00005209"/>
    </source>
</evidence>
<dbReference type="PIRSF" id="PIRSF000485">
    <property type="entry name" value="Amd_phspho_trans"/>
    <property type="match status" value="1"/>
</dbReference>
<dbReference type="Proteomes" id="UP000198744">
    <property type="component" value="Unassembled WGS sequence"/>
</dbReference>
<dbReference type="InterPro" id="IPR029057">
    <property type="entry name" value="PRTase-like"/>
</dbReference>
<keyword evidence="10" id="KW-0411">Iron-sulfur</keyword>
<accession>A0A1H7ZQZ2</accession>
<evidence type="ECO:0000256" key="6">
    <source>
        <dbReference type="ARBA" id="ARBA00022755"/>
    </source>
</evidence>
<dbReference type="GO" id="GO:0046872">
    <property type="term" value="F:metal ion binding"/>
    <property type="evidence" value="ECO:0007669"/>
    <property type="project" value="UniProtKB-KW"/>
</dbReference>
<dbReference type="OrthoDB" id="9801213at2"/>
<dbReference type="Gene3D" id="3.60.20.10">
    <property type="entry name" value="Glutamine Phosphoribosylpyrophosphate, subunit 1, domain 1"/>
    <property type="match status" value="1"/>
</dbReference>